<keyword evidence="4" id="KW-0472">Membrane</keyword>
<keyword evidence="2" id="KW-0812">Transmembrane</keyword>
<dbReference type="InterPro" id="IPR029058">
    <property type="entry name" value="AB_hydrolase_fold"/>
</dbReference>
<accession>A0ABY5GY34</accession>
<feature type="compositionally biased region" description="Basic and acidic residues" evidence="5">
    <location>
        <begin position="1"/>
        <end position="10"/>
    </location>
</feature>
<gene>
    <name evidence="6" type="ORF">KDX31_03755</name>
</gene>
<comment type="subcellular location">
    <subcellularLocation>
        <location evidence="1">Membrane</location>
        <topology evidence="1">Multi-pass membrane protein</topology>
    </subcellularLocation>
</comment>
<dbReference type="EMBL" id="CP073344">
    <property type="protein sequence ID" value="UTW04142.1"/>
    <property type="molecule type" value="Genomic_DNA"/>
</dbReference>
<evidence type="ECO:0000256" key="2">
    <source>
        <dbReference type="ARBA" id="ARBA00022692"/>
    </source>
</evidence>
<keyword evidence="3" id="KW-1133">Transmembrane helix</keyword>
<reference evidence="6" key="1">
    <citation type="submission" date="2021-04" db="EMBL/GenBank/DDBJ databases">
        <title>Oceanospirillales bacteria with DddD are important DMSP degraders in coastal seawater.</title>
        <authorList>
            <person name="Liu J."/>
        </authorList>
    </citation>
    <scope>NUCLEOTIDE SEQUENCE</scope>
    <source>
        <strain evidence="6">GY6</strain>
    </source>
</reference>
<dbReference type="InterPro" id="IPR007941">
    <property type="entry name" value="DUF726"/>
</dbReference>
<proteinExistence type="predicted"/>
<dbReference type="SUPFAM" id="SSF53474">
    <property type="entry name" value="alpha/beta-Hydrolases"/>
    <property type="match status" value="1"/>
</dbReference>
<evidence type="ECO:0000313" key="7">
    <source>
        <dbReference type="Proteomes" id="UP001059950"/>
    </source>
</evidence>
<evidence type="ECO:0000313" key="6">
    <source>
        <dbReference type="EMBL" id="UTW04142.1"/>
    </source>
</evidence>
<evidence type="ECO:0000256" key="3">
    <source>
        <dbReference type="ARBA" id="ARBA00022989"/>
    </source>
</evidence>
<sequence length="551" mass="58717">MFKKLRENAEKLANSAKESTNNVAGQVGDIVPDKVIDLKDKIKQTTSEVSEKAEGHIPEKVSGRYSELKNTLEDTIADLSDKAGDYLDSNLEEIESYCSWCFEKHGCTPKEKNNFSRNIYTCNGCGKEIVKCRACNNKAKFAGEENVASDDVGIWSGNFCAVHEGVIAKFETLNWKLTSIGEFRDIVEREEKNYKKIGTTAAFTIGGAAVIAPLALAAAPAVGGAIGTSLLGYSGAAATNAGLATLGGGALAAGGAGMAGGVAVVTAAGSALGGRYGAVISNGYYGDIDGFEIIKIKPGKGPSVICIDGFLTEKSKEAPNKWLEALSEKYPDNEIFYVKWEAKRLQDIASSVSLLGGKEIAKKGLLGLAKSASKTAATKLAPVGVAFQALGLATNPWSVAGVKAYQTGALLADIIARTDREYILVGHSLGARVIYSCLAALKTKDKCFIRDAHLLGGAINNNCSSIDDGSNSVNWSEIHNSVSGNINNYYSKNDSVLKYLYKVGEGVKFDFGKPIGRHCIESSKVNNFDVSKYVSGHAEYKEKLRDYLLQQ</sequence>
<dbReference type="Gene3D" id="1.20.120.20">
    <property type="entry name" value="Apolipoprotein"/>
    <property type="match status" value="1"/>
</dbReference>
<organism evidence="6 7">
    <name type="scientific">Amphritea atlantica</name>
    <dbReference type="NCBI Taxonomy" id="355243"/>
    <lineage>
        <taxon>Bacteria</taxon>
        <taxon>Pseudomonadati</taxon>
        <taxon>Pseudomonadota</taxon>
        <taxon>Gammaproteobacteria</taxon>
        <taxon>Oceanospirillales</taxon>
        <taxon>Oceanospirillaceae</taxon>
        <taxon>Amphritea</taxon>
    </lineage>
</organism>
<evidence type="ECO:0000256" key="1">
    <source>
        <dbReference type="ARBA" id="ARBA00004141"/>
    </source>
</evidence>
<evidence type="ECO:0000256" key="4">
    <source>
        <dbReference type="ARBA" id="ARBA00023136"/>
    </source>
</evidence>
<dbReference type="PANTHER" id="PTHR17920">
    <property type="entry name" value="TRANSMEMBRANE AND COILED-COIL DOMAIN-CONTAINING PROTEIN 4 TMCO4"/>
    <property type="match status" value="1"/>
</dbReference>
<dbReference type="Proteomes" id="UP001059950">
    <property type="component" value="Chromosome"/>
</dbReference>
<feature type="region of interest" description="Disordered" evidence="5">
    <location>
        <begin position="1"/>
        <end position="25"/>
    </location>
</feature>
<keyword evidence="7" id="KW-1185">Reference proteome</keyword>
<dbReference type="Pfam" id="PF05277">
    <property type="entry name" value="DUF726"/>
    <property type="match status" value="1"/>
</dbReference>
<evidence type="ECO:0000256" key="5">
    <source>
        <dbReference type="SAM" id="MobiDB-lite"/>
    </source>
</evidence>
<dbReference type="PANTHER" id="PTHR17920:SF3">
    <property type="entry name" value="TRANSMEMBRANE AND COILED-COIL DOMAIN-CONTAINING PROTEIN 4"/>
    <property type="match status" value="1"/>
</dbReference>
<name>A0ABY5GY34_9GAMM</name>
<protein>
    <submittedName>
        <fullName evidence="6">DUF726 domain-containing protein</fullName>
    </submittedName>
</protein>